<dbReference type="InterPro" id="IPR032976">
    <property type="entry name" value="YJEFN_prot_NAXE-like"/>
</dbReference>
<feature type="binding site" evidence="10">
    <location>
        <position position="191"/>
    </location>
    <ligand>
        <name>(6S)-NADPHX</name>
        <dbReference type="ChEBI" id="CHEBI:64076"/>
    </ligand>
</feature>
<comment type="caution">
    <text evidence="10">Lacks conserved residue(s) required for the propagation of feature annotation.</text>
</comment>
<feature type="binding site" evidence="10">
    <location>
        <position position="148"/>
    </location>
    <ligand>
        <name>K(+)</name>
        <dbReference type="ChEBI" id="CHEBI:29103"/>
    </ligand>
</feature>
<proteinExistence type="inferred from homology"/>
<dbReference type="GO" id="GO:0046872">
    <property type="term" value="F:metal ion binding"/>
    <property type="evidence" value="ECO:0007669"/>
    <property type="project" value="UniProtKB-KW"/>
</dbReference>
<dbReference type="SUPFAM" id="SSF64153">
    <property type="entry name" value="YjeF N-terminal domain-like"/>
    <property type="match status" value="1"/>
</dbReference>
<dbReference type="FunFam" id="3.40.50.10260:FF:000005">
    <property type="entry name" value="NAD(P)H-hydrate epimerase"/>
    <property type="match status" value="1"/>
</dbReference>
<keyword evidence="5 10" id="KW-0547">Nucleotide-binding</keyword>
<evidence type="ECO:0000256" key="9">
    <source>
        <dbReference type="ARBA" id="ARBA00023235"/>
    </source>
</evidence>
<keyword evidence="13" id="KW-1185">Reference proteome</keyword>
<feature type="binding site" evidence="10">
    <location>
        <position position="194"/>
    </location>
    <ligand>
        <name>K(+)</name>
        <dbReference type="ChEBI" id="CHEBI:29103"/>
    </ligand>
</feature>
<dbReference type="GO" id="GO:0005739">
    <property type="term" value="C:mitochondrion"/>
    <property type="evidence" value="ECO:0007669"/>
    <property type="project" value="UniProtKB-SubCell"/>
</dbReference>
<comment type="catalytic activity">
    <reaction evidence="2 10">
        <text>(6R)-NADPHX = (6S)-NADPHX</text>
        <dbReference type="Rhea" id="RHEA:32227"/>
        <dbReference type="ChEBI" id="CHEBI:64076"/>
        <dbReference type="ChEBI" id="CHEBI:64077"/>
        <dbReference type="EC" id="5.1.99.6"/>
    </reaction>
</comment>
<dbReference type="EC" id="5.1.99.6" evidence="3 10"/>
<evidence type="ECO:0000256" key="2">
    <source>
        <dbReference type="ARBA" id="ARBA00000909"/>
    </source>
</evidence>
<accession>A0A5C3E5M6</accession>
<dbReference type="InterPro" id="IPR004443">
    <property type="entry name" value="YjeF_N_dom"/>
</dbReference>
<dbReference type="GO" id="GO:0052856">
    <property type="term" value="F:NAD(P)HX epimerase activity"/>
    <property type="evidence" value="ECO:0007669"/>
    <property type="project" value="UniProtKB-UniRule"/>
</dbReference>
<keyword evidence="10" id="KW-0496">Mitochondrion</keyword>
<dbReference type="PROSITE" id="PS51385">
    <property type="entry name" value="YJEF_N"/>
    <property type="match status" value="1"/>
</dbReference>
<dbReference type="NCBIfam" id="TIGR00197">
    <property type="entry name" value="yjeF_nterm"/>
    <property type="match status" value="1"/>
</dbReference>
<comment type="similarity">
    <text evidence="10">Belongs to the NnrE/AIBP family.</text>
</comment>
<dbReference type="PANTHER" id="PTHR13232">
    <property type="entry name" value="NAD(P)H-HYDRATE EPIMERASE"/>
    <property type="match status" value="1"/>
</dbReference>
<feature type="binding site" evidence="10">
    <location>
        <begin position="84"/>
        <end position="88"/>
    </location>
    <ligand>
        <name>(6S)-NADPHX</name>
        <dbReference type="ChEBI" id="CHEBI:64076"/>
    </ligand>
</feature>
<protein>
    <recommendedName>
        <fullName evidence="3 10">NAD(P)H-hydrate epimerase</fullName>
        <ecNumber evidence="3 10">5.1.99.6</ecNumber>
    </recommendedName>
    <alternativeName>
        <fullName evidence="10">NAD(P)HX epimerase</fullName>
    </alternativeName>
</protein>
<keyword evidence="4 10" id="KW-0479">Metal-binding</keyword>
<keyword evidence="9 10" id="KW-0413">Isomerase</keyword>
<evidence type="ECO:0000313" key="12">
    <source>
        <dbReference type="EMBL" id="SPO25405.1"/>
    </source>
</evidence>
<keyword evidence="10" id="KW-0963">Cytoplasm</keyword>
<reference evidence="12 13" key="1">
    <citation type="submission" date="2018-03" db="EMBL/GenBank/DDBJ databases">
        <authorList>
            <person name="Guldener U."/>
        </authorList>
    </citation>
    <scope>NUCLEOTIDE SEQUENCE [LARGE SCALE GENOMIC DNA]</scope>
    <source>
        <strain evidence="12 13">NBRC100155</strain>
    </source>
</reference>
<evidence type="ECO:0000256" key="3">
    <source>
        <dbReference type="ARBA" id="ARBA00012228"/>
    </source>
</evidence>
<dbReference type="Pfam" id="PF03853">
    <property type="entry name" value="YjeF_N"/>
    <property type="match status" value="1"/>
</dbReference>
<evidence type="ECO:0000256" key="1">
    <source>
        <dbReference type="ARBA" id="ARBA00000013"/>
    </source>
</evidence>
<keyword evidence="7 10" id="KW-0630">Potassium</keyword>
<gene>
    <name evidence="12" type="ORF">UTRI_03178_B</name>
</gene>
<evidence type="ECO:0000313" key="13">
    <source>
        <dbReference type="Proteomes" id="UP000324022"/>
    </source>
</evidence>
<comment type="function">
    <text evidence="10">Catalyzes the epimerization of the S- and R-forms of NAD(P)HX, a damaged form of NAD(P)H that is a result of enzymatic or heat-dependent hydration. This is a prerequisite for the S-specific NAD(P)H-hydrate dehydratase to allow the repair of both epimers of NAD(P)HX.</text>
</comment>
<feature type="binding site" evidence="10">
    <location>
        <position position="85"/>
    </location>
    <ligand>
        <name>K(+)</name>
        <dbReference type="ChEBI" id="CHEBI:29103"/>
    </ligand>
</feature>
<dbReference type="Proteomes" id="UP000324022">
    <property type="component" value="Unassembled WGS sequence"/>
</dbReference>
<dbReference type="HAMAP" id="MF_01966">
    <property type="entry name" value="NADHX_epimerase"/>
    <property type="match status" value="1"/>
</dbReference>
<evidence type="ECO:0000256" key="5">
    <source>
        <dbReference type="ARBA" id="ARBA00022741"/>
    </source>
</evidence>
<dbReference type="GO" id="GO:0000166">
    <property type="term" value="F:nucleotide binding"/>
    <property type="evidence" value="ECO:0007669"/>
    <property type="project" value="UniProtKB-KW"/>
</dbReference>
<sequence length="283" mass="31414">MSSTTSTQAQASAASSSADSAPLRLRYIDAFTAQKIDEELMSPSGGFSIDQLMELAGLSCAQAVFECYPPTKYPNILVACGPGNQGGDGLVAARHLYHFGYEPSVWYPKQGKTELFSRLKVQLQNLGLHFVPQDDFQDALEEADVVLDSVFGFSFKGEVREPFKAPLENFKYESRIEFEARKKMPPIVSVDIPSSWHVEKGNLNKAFTPSVLISLSAPKLGALQFNGRHFLGGRFLPEDLEAKFDLQLPDYPGTEQVVEITGARPLESQEVELHHHHQQQQQQ</sequence>
<comment type="subcellular location">
    <subcellularLocation>
        <location evidence="10">Cytoplasm</location>
    </subcellularLocation>
    <subcellularLocation>
        <location evidence="10">Mitochondrion</location>
    </subcellularLocation>
</comment>
<comment type="cofactor">
    <cofactor evidence="10">
        <name>K(+)</name>
        <dbReference type="ChEBI" id="CHEBI:29103"/>
    </cofactor>
    <text evidence="10">Binds 1 potassium ion per subunit.</text>
</comment>
<dbReference type="Gene3D" id="3.40.50.10260">
    <property type="entry name" value="YjeF N-terminal domain"/>
    <property type="match status" value="1"/>
</dbReference>
<keyword evidence="6" id="KW-0521">NADP</keyword>
<name>A0A5C3E5M6_9BASI</name>
<dbReference type="EMBL" id="OOIN01000011">
    <property type="protein sequence ID" value="SPO25405.1"/>
    <property type="molecule type" value="Genomic_DNA"/>
</dbReference>
<keyword evidence="8 10" id="KW-0520">NAD</keyword>
<organism evidence="12 13">
    <name type="scientific">Ustilago trichophora</name>
    <dbReference type="NCBI Taxonomy" id="86804"/>
    <lineage>
        <taxon>Eukaryota</taxon>
        <taxon>Fungi</taxon>
        <taxon>Dikarya</taxon>
        <taxon>Basidiomycota</taxon>
        <taxon>Ustilaginomycotina</taxon>
        <taxon>Ustilaginomycetes</taxon>
        <taxon>Ustilaginales</taxon>
        <taxon>Ustilaginaceae</taxon>
        <taxon>Ustilago</taxon>
    </lineage>
</organism>
<feature type="domain" description="YjeF N-terminal" evidence="11">
    <location>
        <begin position="33"/>
        <end position="248"/>
    </location>
</feature>
<evidence type="ECO:0000256" key="8">
    <source>
        <dbReference type="ARBA" id="ARBA00023027"/>
    </source>
</evidence>
<feature type="binding site" evidence="10">
    <location>
        <begin position="152"/>
        <end position="158"/>
    </location>
    <ligand>
        <name>(6S)-NADPHX</name>
        <dbReference type="ChEBI" id="CHEBI:64076"/>
    </ligand>
</feature>
<dbReference type="AlphaFoldDB" id="A0A5C3E5M6"/>
<evidence type="ECO:0000256" key="6">
    <source>
        <dbReference type="ARBA" id="ARBA00022857"/>
    </source>
</evidence>
<dbReference type="PANTHER" id="PTHR13232:SF10">
    <property type="entry name" value="NAD(P)H-HYDRATE EPIMERASE"/>
    <property type="match status" value="1"/>
</dbReference>
<evidence type="ECO:0000256" key="10">
    <source>
        <dbReference type="HAMAP-Rule" id="MF_03159"/>
    </source>
</evidence>
<dbReference type="InterPro" id="IPR036652">
    <property type="entry name" value="YjeF_N_dom_sf"/>
</dbReference>
<evidence type="ECO:0000256" key="4">
    <source>
        <dbReference type="ARBA" id="ARBA00022723"/>
    </source>
</evidence>
<evidence type="ECO:0000256" key="7">
    <source>
        <dbReference type="ARBA" id="ARBA00022958"/>
    </source>
</evidence>
<comment type="catalytic activity">
    <reaction evidence="1 10">
        <text>(6R)-NADHX = (6S)-NADHX</text>
        <dbReference type="Rhea" id="RHEA:32215"/>
        <dbReference type="ChEBI" id="CHEBI:64074"/>
        <dbReference type="ChEBI" id="CHEBI:64075"/>
        <dbReference type="EC" id="5.1.99.6"/>
    </reaction>
</comment>
<dbReference type="OrthoDB" id="10064708at2759"/>
<evidence type="ECO:0000259" key="11">
    <source>
        <dbReference type="PROSITE" id="PS51385"/>
    </source>
</evidence>